<dbReference type="PATRIC" id="fig|1225564.3.peg.7088"/>
<keyword evidence="14" id="KW-1185">Reference proteome</keyword>
<keyword evidence="4 11" id="KW-0808">Transferase</keyword>
<dbReference type="Gene3D" id="3.40.50.300">
    <property type="entry name" value="P-loop containing nucleotide triphosphate hydrolases"/>
    <property type="match status" value="1"/>
</dbReference>
<gene>
    <name evidence="11" type="primary">cysN</name>
    <name evidence="13" type="ORF">AA309_27270</name>
</gene>
<dbReference type="InterPro" id="IPR018638">
    <property type="entry name" value="DUF2061_membrane"/>
</dbReference>
<evidence type="ECO:0000256" key="3">
    <source>
        <dbReference type="ARBA" id="ARBA00011760"/>
    </source>
</evidence>
<dbReference type="InterPro" id="IPR050100">
    <property type="entry name" value="TRAFAC_GTPase_members"/>
</dbReference>
<dbReference type="GO" id="GO:0070814">
    <property type="term" value="P:hydrogen sulfide biosynthetic process"/>
    <property type="evidence" value="ECO:0007669"/>
    <property type="project" value="UniProtKB-UniRule"/>
</dbReference>
<organism evidence="13 14">
    <name type="scientific">Microvirga vignae</name>
    <dbReference type="NCBI Taxonomy" id="1225564"/>
    <lineage>
        <taxon>Bacteria</taxon>
        <taxon>Pseudomonadati</taxon>
        <taxon>Pseudomonadota</taxon>
        <taxon>Alphaproteobacteria</taxon>
        <taxon>Hyphomicrobiales</taxon>
        <taxon>Methylobacteriaceae</taxon>
        <taxon>Microvirga</taxon>
    </lineage>
</organism>
<dbReference type="AlphaFoldDB" id="A0A0H1RC23"/>
<dbReference type="InterPro" id="IPR004161">
    <property type="entry name" value="EFTu-like_2"/>
</dbReference>
<dbReference type="PROSITE" id="PS51722">
    <property type="entry name" value="G_TR_2"/>
    <property type="match status" value="1"/>
</dbReference>
<dbReference type="OrthoDB" id="9804504at2"/>
<feature type="binding site" evidence="11">
    <location>
        <begin position="31"/>
        <end position="38"/>
    </location>
    <ligand>
        <name>GTP</name>
        <dbReference type="ChEBI" id="CHEBI:37565"/>
    </ligand>
</feature>
<evidence type="ECO:0000256" key="6">
    <source>
        <dbReference type="ARBA" id="ARBA00022741"/>
    </source>
</evidence>
<comment type="similarity">
    <text evidence="11">Belongs to the TRAFAC class translation factor GTPase superfamily. Classic translation factor GTPase family. CysN/NodQ subfamily.</text>
</comment>
<dbReference type="NCBIfam" id="TIGR02034">
    <property type="entry name" value="CysN"/>
    <property type="match status" value="1"/>
</dbReference>
<dbReference type="Pfam" id="PF22594">
    <property type="entry name" value="GTP-eEF1A_C"/>
    <property type="match status" value="1"/>
</dbReference>
<comment type="pathway">
    <text evidence="11">Sulfur metabolism; hydrogen sulfide biosynthesis; sulfite from sulfate: step 1/3.</text>
</comment>
<evidence type="ECO:0000256" key="5">
    <source>
        <dbReference type="ARBA" id="ARBA00022695"/>
    </source>
</evidence>
<comment type="caution">
    <text evidence="13">The sequence shown here is derived from an EMBL/GenBank/DDBJ whole genome shotgun (WGS) entry which is preliminary data.</text>
</comment>
<comment type="function">
    <text evidence="2">APS kinase catalyzes the synthesis of activated sulfate.</text>
</comment>
<keyword evidence="8 11" id="KW-0342">GTP-binding</keyword>
<dbReference type="Pfam" id="PF09834">
    <property type="entry name" value="DUF2061"/>
    <property type="match status" value="1"/>
</dbReference>
<dbReference type="EC" id="2.7.7.4" evidence="11"/>
<dbReference type="GO" id="GO:0003924">
    <property type="term" value="F:GTPase activity"/>
    <property type="evidence" value="ECO:0007669"/>
    <property type="project" value="InterPro"/>
</dbReference>
<evidence type="ECO:0000256" key="10">
    <source>
        <dbReference type="ARBA" id="ARBA00049370"/>
    </source>
</evidence>
<sequence>MTVHPAPESFMLEGYLAAHERKSLLRFITCGSVDDGKSTLIGRLLYESKRLFDDQIAALERDSRKHGTQAGSIDFALLVDGLASEREQGITIDVAYRFFSTDRRTFIVADTPGHEQYTRNMATGASTADVAIVLVDARKGITRQTRRHSLLVSLLGIRHVVLAINKMDLVDWSEAKFTEIVTEFQGFSAELGFEHVTAIPLSALHGDNIVASSSRARWYKGPTLLSHLETVDVEPLGGAEPFRLPVQWVNRPNPDFRGFSGLVTSGMVRPGERVRVLPSGLETTVTRIVTHGGEQDEAVAGQSITLLLSDEVDVSRGDIIASAGRPPHVSDRIEARLFWMATEHLKEGDQFLLKLGAGTVPAMVVSVRQRIDLTTLAPVEASSFGANDVGDVTLALDYSIAFDSYGESRQTGGFILIDRESFDTVAIGLVDGAESRRDAGSQPTRNDGQVTWLKSIREQKRRSVLKAMSWRVIGSVATVAAAFVLTQDTRLATAIGAIEVVTKLVLYYGHERLWARIRFGLSIAAKQHGTDPQSSGAS</sequence>
<dbReference type="GO" id="GO:0004781">
    <property type="term" value="F:sulfate adenylyltransferase (ATP) activity"/>
    <property type="evidence" value="ECO:0007669"/>
    <property type="project" value="UniProtKB-UniRule"/>
</dbReference>
<dbReference type="PANTHER" id="PTHR23115">
    <property type="entry name" value="TRANSLATION FACTOR"/>
    <property type="match status" value="1"/>
</dbReference>
<evidence type="ECO:0000256" key="7">
    <source>
        <dbReference type="ARBA" id="ARBA00022840"/>
    </source>
</evidence>
<evidence type="ECO:0000256" key="8">
    <source>
        <dbReference type="ARBA" id="ARBA00023134"/>
    </source>
</evidence>
<dbReference type="NCBIfam" id="NF003478">
    <property type="entry name" value="PRK05124.1"/>
    <property type="match status" value="1"/>
</dbReference>
<dbReference type="SUPFAM" id="SSF50447">
    <property type="entry name" value="Translation proteins"/>
    <property type="match status" value="1"/>
</dbReference>
<dbReference type="UniPathway" id="UPA00140">
    <property type="reaction ID" value="UER00204"/>
</dbReference>
<dbReference type="PRINTS" id="PR00315">
    <property type="entry name" value="ELONGATNFCT"/>
</dbReference>
<keyword evidence="7 11" id="KW-0067">ATP-binding</keyword>
<dbReference type="InterPro" id="IPR041757">
    <property type="entry name" value="CysN_GTP-bd"/>
</dbReference>
<comment type="catalytic activity">
    <reaction evidence="10 11">
        <text>sulfate + ATP + H(+) = adenosine 5'-phosphosulfate + diphosphate</text>
        <dbReference type="Rhea" id="RHEA:18133"/>
        <dbReference type="ChEBI" id="CHEBI:15378"/>
        <dbReference type="ChEBI" id="CHEBI:16189"/>
        <dbReference type="ChEBI" id="CHEBI:30616"/>
        <dbReference type="ChEBI" id="CHEBI:33019"/>
        <dbReference type="ChEBI" id="CHEBI:58243"/>
        <dbReference type="EC" id="2.7.7.4"/>
    </reaction>
</comment>
<name>A0A0H1RC23_9HYPH</name>
<comment type="function">
    <text evidence="11">With CysD forms the ATP sulfurylase (ATPS) that catalyzes the adenylation of sulfate producing adenosine 5'-phosphosulfate (APS) and diphosphate, the first enzymatic step in sulfur assimilation pathway. APS synthesis involves the formation of a high-energy phosphoric-sulfuric acid anhydride bond driven by GTP hydrolysis by CysN coupled to ATP hydrolysis by CysD.</text>
</comment>
<dbReference type="GO" id="GO:0000103">
    <property type="term" value="P:sulfate assimilation"/>
    <property type="evidence" value="ECO:0007669"/>
    <property type="project" value="UniProtKB-UniRule"/>
</dbReference>
<dbReference type="FunFam" id="3.40.50.300:FF:000119">
    <property type="entry name" value="Sulfate adenylyltransferase subunit 1"/>
    <property type="match status" value="1"/>
</dbReference>
<dbReference type="STRING" id="1225564.AA309_27270"/>
<feature type="domain" description="Tr-type G" evidence="12">
    <location>
        <begin position="22"/>
        <end position="236"/>
    </location>
</feature>
<dbReference type="InterPro" id="IPR044138">
    <property type="entry name" value="CysN_II"/>
</dbReference>
<dbReference type="Pfam" id="PF03144">
    <property type="entry name" value="GTP_EFTU_D2"/>
    <property type="match status" value="1"/>
</dbReference>
<comment type="function">
    <text evidence="9">Proposed to provide activated sulfate for transfer to Nod factor. ATP sulfurylase may be the GTPase, regulating ATP sulfurylase activity.</text>
</comment>
<dbReference type="InterPro" id="IPR031157">
    <property type="entry name" value="G_TR_CS"/>
</dbReference>
<dbReference type="GO" id="GO:0005525">
    <property type="term" value="F:GTP binding"/>
    <property type="evidence" value="ECO:0007669"/>
    <property type="project" value="UniProtKB-UniRule"/>
</dbReference>
<feature type="binding site" evidence="11">
    <location>
        <begin position="110"/>
        <end position="114"/>
    </location>
    <ligand>
        <name>GTP</name>
        <dbReference type="ChEBI" id="CHEBI:37565"/>
    </ligand>
</feature>
<dbReference type="RefSeq" id="WP_047192175.1">
    <property type="nucleotide sequence ID" value="NZ_LCYG01000094.1"/>
</dbReference>
<dbReference type="CDD" id="cd04095">
    <property type="entry name" value="CysN_NoDQ_III"/>
    <property type="match status" value="1"/>
</dbReference>
<dbReference type="GO" id="GO:0005524">
    <property type="term" value="F:ATP binding"/>
    <property type="evidence" value="ECO:0007669"/>
    <property type="project" value="UniProtKB-KW"/>
</dbReference>
<evidence type="ECO:0000259" key="12">
    <source>
        <dbReference type="PROSITE" id="PS51722"/>
    </source>
</evidence>
<comment type="subunit">
    <text evidence="11">Heterodimer composed of CysD, the smaller subunit, and CysN.</text>
</comment>
<evidence type="ECO:0000256" key="1">
    <source>
        <dbReference type="ARBA" id="ARBA00001823"/>
    </source>
</evidence>
<evidence type="ECO:0000256" key="9">
    <source>
        <dbReference type="ARBA" id="ARBA00024872"/>
    </source>
</evidence>
<reference evidence="13 14" key="1">
    <citation type="submission" date="2015-05" db="EMBL/GenBank/DDBJ databases">
        <title>Draft genome sequence of Microvirga vignae strain BR3299, a novel nitrogen fixing bacteria isolated from Brazil semi-aired region.</title>
        <authorList>
            <person name="Zilli J.E."/>
            <person name="Passos S.R."/>
            <person name="Leite J."/>
            <person name="Baldani J.I."/>
            <person name="Xavier G.R."/>
            <person name="Rumjaneck N.G."/>
            <person name="Simoes-Araujo J.L."/>
        </authorList>
    </citation>
    <scope>NUCLEOTIDE SEQUENCE [LARGE SCALE GENOMIC DNA]</scope>
    <source>
        <strain evidence="13 14">BR3299</strain>
    </source>
</reference>
<dbReference type="Pfam" id="PF00009">
    <property type="entry name" value="GTP_EFTU"/>
    <property type="match status" value="1"/>
</dbReference>
<feature type="binding site" evidence="11">
    <location>
        <begin position="165"/>
        <end position="168"/>
    </location>
    <ligand>
        <name>GTP</name>
        <dbReference type="ChEBI" id="CHEBI:37565"/>
    </ligand>
</feature>
<dbReference type="PROSITE" id="PS00301">
    <property type="entry name" value="G_TR_1"/>
    <property type="match status" value="1"/>
</dbReference>
<evidence type="ECO:0000256" key="2">
    <source>
        <dbReference type="ARBA" id="ARBA00002357"/>
    </source>
</evidence>
<dbReference type="CDD" id="cd03695">
    <property type="entry name" value="CysN_NodQ_II"/>
    <property type="match status" value="1"/>
</dbReference>
<proteinExistence type="inferred from homology"/>
<dbReference type="InterPro" id="IPR044139">
    <property type="entry name" value="CysN_NoDQ_III"/>
</dbReference>
<dbReference type="EMBL" id="LCYG01000094">
    <property type="protein sequence ID" value="KLK90152.1"/>
    <property type="molecule type" value="Genomic_DNA"/>
</dbReference>
<evidence type="ECO:0000256" key="11">
    <source>
        <dbReference type="HAMAP-Rule" id="MF_00062"/>
    </source>
</evidence>
<dbReference type="InterPro" id="IPR000795">
    <property type="entry name" value="T_Tr_GTP-bd_dom"/>
</dbReference>
<dbReference type="HAMAP" id="MF_00062">
    <property type="entry name" value="Sulf_adenylyltr_sub1"/>
    <property type="match status" value="1"/>
</dbReference>
<evidence type="ECO:0000313" key="14">
    <source>
        <dbReference type="Proteomes" id="UP000035489"/>
    </source>
</evidence>
<dbReference type="InterPro" id="IPR011779">
    <property type="entry name" value="SO4_adenylTrfase_lsu"/>
</dbReference>
<evidence type="ECO:0000313" key="13">
    <source>
        <dbReference type="EMBL" id="KLK90152.1"/>
    </source>
</evidence>
<dbReference type="SUPFAM" id="SSF52540">
    <property type="entry name" value="P-loop containing nucleoside triphosphate hydrolases"/>
    <property type="match status" value="1"/>
</dbReference>
<dbReference type="InterPro" id="IPR054696">
    <property type="entry name" value="GTP-eEF1A_C"/>
</dbReference>
<comment type="catalytic activity">
    <reaction evidence="1">
        <text>adenosine 5'-phosphosulfate + ATP = 3'-phosphoadenylyl sulfate + ADP + H(+)</text>
        <dbReference type="Rhea" id="RHEA:24152"/>
        <dbReference type="ChEBI" id="CHEBI:15378"/>
        <dbReference type="ChEBI" id="CHEBI:30616"/>
        <dbReference type="ChEBI" id="CHEBI:58243"/>
        <dbReference type="ChEBI" id="CHEBI:58339"/>
        <dbReference type="ChEBI" id="CHEBI:456216"/>
        <dbReference type="EC" id="2.7.1.25"/>
    </reaction>
</comment>
<evidence type="ECO:0000256" key="4">
    <source>
        <dbReference type="ARBA" id="ARBA00022679"/>
    </source>
</evidence>
<dbReference type="CDD" id="cd04166">
    <property type="entry name" value="CysN_ATPS"/>
    <property type="match status" value="1"/>
</dbReference>
<dbReference type="Gene3D" id="2.40.30.10">
    <property type="entry name" value="Translation factors"/>
    <property type="match status" value="2"/>
</dbReference>
<comment type="subunit">
    <text evidence="3">Sulfate-activating enzymes, NodP and NodQ, may be physically associated.</text>
</comment>
<dbReference type="Proteomes" id="UP000035489">
    <property type="component" value="Unassembled WGS sequence"/>
</dbReference>
<keyword evidence="6 11" id="KW-0547">Nucleotide-binding</keyword>
<dbReference type="SUPFAM" id="SSF50465">
    <property type="entry name" value="EF-Tu/eEF-1alpha/eIF2-gamma C-terminal domain"/>
    <property type="match status" value="1"/>
</dbReference>
<accession>A0A0H1RC23</accession>
<keyword evidence="5 11" id="KW-0548">Nucleotidyltransferase</keyword>
<protein>
    <recommendedName>
        <fullName evidence="11">Sulfate adenylyltransferase subunit 1</fullName>
        <ecNumber evidence="11">2.7.7.4</ecNumber>
    </recommendedName>
    <alternativeName>
        <fullName evidence="11">ATP-sulfurylase large subunit</fullName>
    </alternativeName>
    <alternativeName>
        <fullName evidence="11">Sulfate adenylate transferase</fullName>
        <shortName evidence="11">SAT</shortName>
    </alternativeName>
</protein>
<dbReference type="InterPro" id="IPR009001">
    <property type="entry name" value="Transl_elong_EF1A/Init_IF2_C"/>
</dbReference>
<dbReference type="InterPro" id="IPR027417">
    <property type="entry name" value="P-loop_NTPase"/>
</dbReference>
<dbReference type="InterPro" id="IPR009000">
    <property type="entry name" value="Transl_B-barrel_sf"/>
</dbReference>
<dbReference type="GO" id="GO:0004020">
    <property type="term" value="F:adenylylsulfate kinase activity"/>
    <property type="evidence" value="ECO:0007669"/>
    <property type="project" value="UniProtKB-EC"/>
</dbReference>